<keyword evidence="3" id="KW-1185">Reference proteome</keyword>
<dbReference type="STRING" id="105696.A0A1Y2LWL9"/>
<feature type="region of interest" description="Disordered" evidence="1">
    <location>
        <begin position="97"/>
        <end position="153"/>
    </location>
</feature>
<dbReference type="InParanoid" id="A0A1Y2LWL9"/>
<reference evidence="2 3" key="1">
    <citation type="journal article" date="2017" name="Genome Announc.">
        <title>Genome sequence of the saprophytic ascomycete Epicoccum nigrum ICMP 19927 strain isolated from New Zealand.</title>
        <authorList>
            <person name="Fokin M."/>
            <person name="Fleetwood D."/>
            <person name="Weir B.S."/>
            <person name="Villas-Boas S.G."/>
        </authorList>
    </citation>
    <scope>NUCLEOTIDE SEQUENCE [LARGE SCALE GENOMIC DNA]</scope>
    <source>
        <strain evidence="2 3">ICMP 19927</strain>
    </source>
</reference>
<organism evidence="2 3">
    <name type="scientific">Epicoccum nigrum</name>
    <name type="common">Soil fungus</name>
    <name type="synonym">Epicoccum purpurascens</name>
    <dbReference type="NCBI Taxonomy" id="105696"/>
    <lineage>
        <taxon>Eukaryota</taxon>
        <taxon>Fungi</taxon>
        <taxon>Dikarya</taxon>
        <taxon>Ascomycota</taxon>
        <taxon>Pezizomycotina</taxon>
        <taxon>Dothideomycetes</taxon>
        <taxon>Pleosporomycetidae</taxon>
        <taxon>Pleosporales</taxon>
        <taxon>Pleosporineae</taxon>
        <taxon>Didymellaceae</taxon>
        <taxon>Epicoccum</taxon>
    </lineage>
</organism>
<proteinExistence type="predicted"/>
<dbReference type="Proteomes" id="UP000193240">
    <property type="component" value="Unassembled WGS sequence"/>
</dbReference>
<gene>
    <name evidence="2" type="ORF">B5807_07903</name>
</gene>
<evidence type="ECO:0000313" key="3">
    <source>
        <dbReference type="Proteomes" id="UP000193240"/>
    </source>
</evidence>
<evidence type="ECO:0000256" key="1">
    <source>
        <dbReference type="SAM" id="MobiDB-lite"/>
    </source>
</evidence>
<accession>A0A1Y2LWL9</accession>
<sequence>MAGYGNRTAPDISPSSHDHDHASTRLGLTDTHDPPTYAGGAGLGNKLSQTTSSSSHTADTAHGTDEPLRFDSQARHGSAPYSNAHVYGSACTAGAGWGNKTGSFSDEGHGEGGRGSTLGRLVEKVGGVVGKGRGMREGKGEGEGGAADGMVAN</sequence>
<protein>
    <submittedName>
        <fullName evidence="2">Uncharacterized protein</fullName>
    </submittedName>
</protein>
<feature type="compositionally biased region" description="Low complexity" evidence="1">
    <location>
        <begin position="48"/>
        <end position="61"/>
    </location>
</feature>
<feature type="region of interest" description="Disordered" evidence="1">
    <location>
        <begin position="1"/>
        <end position="85"/>
    </location>
</feature>
<evidence type="ECO:0000313" key="2">
    <source>
        <dbReference type="EMBL" id="OSS48286.1"/>
    </source>
</evidence>
<name>A0A1Y2LWL9_EPING</name>
<dbReference type="OMA" id="HNPHEKH"/>
<dbReference type="AlphaFoldDB" id="A0A1Y2LWL9"/>
<feature type="compositionally biased region" description="Basic and acidic residues" evidence="1">
    <location>
        <begin position="62"/>
        <end position="74"/>
    </location>
</feature>
<dbReference type="EMBL" id="KZ107846">
    <property type="protein sequence ID" value="OSS48286.1"/>
    <property type="molecule type" value="Genomic_DNA"/>
</dbReference>